<feature type="region of interest" description="Disordered" evidence="1">
    <location>
        <begin position="116"/>
        <end position="193"/>
    </location>
</feature>
<proteinExistence type="predicted"/>
<evidence type="ECO:0000313" key="2">
    <source>
        <dbReference type="EMBL" id="KAK9723654.1"/>
    </source>
</evidence>
<dbReference type="InterPro" id="IPR012442">
    <property type="entry name" value="DUF1645_plant"/>
</dbReference>
<dbReference type="PANTHER" id="PTHR33095">
    <property type="entry name" value="OS07G0619500 PROTEIN"/>
    <property type="match status" value="1"/>
</dbReference>
<feature type="compositionally biased region" description="Basic and acidic residues" evidence="1">
    <location>
        <begin position="142"/>
        <end position="153"/>
    </location>
</feature>
<comment type="caution">
    <text evidence="2">The sequence shown here is derived from an EMBL/GenBank/DDBJ whole genome shotgun (WGS) entry which is preliminary data.</text>
</comment>
<evidence type="ECO:0000256" key="1">
    <source>
        <dbReference type="SAM" id="MobiDB-lite"/>
    </source>
</evidence>
<evidence type="ECO:0000313" key="3">
    <source>
        <dbReference type="Proteomes" id="UP001443914"/>
    </source>
</evidence>
<accession>A0AAW1KUG4</accession>
<feature type="region of interest" description="Disordered" evidence="1">
    <location>
        <begin position="1"/>
        <end position="26"/>
    </location>
</feature>
<feature type="compositionally biased region" description="Acidic residues" evidence="1">
    <location>
        <begin position="125"/>
        <end position="141"/>
    </location>
</feature>
<keyword evidence="3" id="KW-1185">Reference proteome</keyword>
<dbReference type="AlphaFoldDB" id="A0AAW1KUG4"/>
<gene>
    <name evidence="2" type="ORF">RND81_05G015900</name>
</gene>
<organism evidence="2 3">
    <name type="scientific">Saponaria officinalis</name>
    <name type="common">Common soapwort</name>
    <name type="synonym">Lychnis saponaria</name>
    <dbReference type="NCBI Taxonomy" id="3572"/>
    <lineage>
        <taxon>Eukaryota</taxon>
        <taxon>Viridiplantae</taxon>
        <taxon>Streptophyta</taxon>
        <taxon>Embryophyta</taxon>
        <taxon>Tracheophyta</taxon>
        <taxon>Spermatophyta</taxon>
        <taxon>Magnoliopsida</taxon>
        <taxon>eudicotyledons</taxon>
        <taxon>Gunneridae</taxon>
        <taxon>Pentapetalae</taxon>
        <taxon>Caryophyllales</taxon>
        <taxon>Caryophyllaceae</taxon>
        <taxon>Caryophylleae</taxon>
        <taxon>Saponaria</taxon>
    </lineage>
</organism>
<dbReference type="PANTHER" id="PTHR33095:SF57">
    <property type="entry name" value="EXPRESSED PROTEIN"/>
    <property type="match status" value="1"/>
</dbReference>
<feature type="compositionally biased region" description="Polar residues" evidence="1">
    <location>
        <begin position="167"/>
        <end position="183"/>
    </location>
</feature>
<feature type="compositionally biased region" description="Low complexity" evidence="1">
    <location>
        <begin position="1"/>
        <end position="10"/>
    </location>
</feature>
<reference evidence="2" key="1">
    <citation type="submission" date="2024-03" db="EMBL/GenBank/DDBJ databases">
        <title>WGS assembly of Saponaria officinalis var. Norfolk2.</title>
        <authorList>
            <person name="Jenkins J."/>
            <person name="Shu S."/>
            <person name="Grimwood J."/>
            <person name="Barry K."/>
            <person name="Goodstein D."/>
            <person name="Schmutz J."/>
            <person name="Leebens-Mack J."/>
            <person name="Osbourn A."/>
        </authorList>
    </citation>
    <scope>NUCLEOTIDE SEQUENCE [LARGE SCALE GENOMIC DNA]</scope>
    <source>
        <strain evidence="2">JIC</strain>
    </source>
</reference>
<sequence>MFTTATTTATSVLPQDNDGDDDGCYFSTAPSSPGAFLSPPPTTKSFFFYSAPTSPMHYVLSSVASRSSFSPASSDYAIAAAGSVDFEFSSRVGSAAAVTSADELFLNGQIRPMKLSAHLSRPQINEDDDEDDDHDVDDDDDGGKVRSSRDLRLRNRSQRRRTRSMSPHRSTTPFDWISPTSDDVTGLPPEMMTSDDVENNAEKVENDTVMTSATSASSSRCSSAGRSSKWWLFLKDFLRSKSEGRSNNKFWHNINISFSIDKKSDKKTYQSDKNCYKCDKKNLPK</sequence>
<dbReference type="Proteomes" id="UP001443914">
    <property type="component" value="Unassembled WGS sequence"/>
</dbReference>
<protein>
    <submittedName>
        <fullName evidence="2">Uncharacterized protein</fullName>
    </submittedName>
</protein>
<dbReference type="Pfam" id="PF07816">
    <property type="entry name" value="DUF1645"/>
    <property type="match status" value="1"/>
</dbReference>
<feature type="compositionally biased region" description="Basic residues" evidence="1">
    <location>
        <begin position="154"/>
        <end position="163"/>
    </location>
</feature>
<name>A0AAW1KUG4_SAPOF</name>
<dbReference type="EMBL" id="JBDFQZ010000005">
    <property type="protein sequence ID" value="KAK9723654.1"/>
    <property type="molecule type" value="Genomic_DNA"/>
</dbReference>